<sequence length="183" mass="20315">MSSQSVSKVALPYAEALLESVQEANLVEQTNQDLSLISTILLESIDLKVFLNNPLIASIAKKNVLNELLGNQVNDYVLKFLLVLIDRRRISLLNVIIEKYLELAYNLESTIIAEISTAIMLTELQQQALIEKLKNITQSKNVKLVVQVNPSLIAGFIVQIGSKVIDTSLSGKLKQMAFYLNSV</sequence>
<keyword evidence="5 8" id="KW-0406">Ion transport</keyword>
<dbReference type="InterPro" id="IPR000711">
    <property type="entry name" value="ATPase_OSCP/dsu"/>
</dbReference>
<comment type="function">
    <text evidence="8">This protein is part of the stalk that links CF(0) to CF(1). It either transmits conformational changes from CF(0) to CF(1) or is implicated in proton conduction.</text>
</comment>
<dbReference type="PROSITE" id="PS00389">
    <property type="entry name" value="ATPASE_DELTA"/>
    <property type="match status" value="1"/>
</dbReference>
<keyword evidence="3 8" id="KW-0813">Transport</keyword>
<dbReference type="InterPro" id="IPR026015">
    <property type="entry name" value="ATP_synth_OSCP/delta_N_sf"/>
</dbReference>
<gene>
    <name evidence="8 9" type="primary">atpD</name>
</gene>
<evidence type="ECO:0000256" key="5">
    <source>
        <dbReference type="ARBA" id="ARBA00023065"/>
    </source>
</evidence>
<evidence type="ECO:0000256" key="6">
    <source>
        <dbReference type="ARBA" id="ARBA00023136"/>
    </source>
</evidence>
<proteinExistence type="inferred from homology"/>
<dbReference type="SUPFAM" id="SSF47928">
    <property type="entry name" value="N-terminal domain of the delta subunit of the F1F0-ATP synthase"/>
    <property type="match status" value="1"/>
</dbReference>
<protein>
    <recommendedName>
        <fullName evidence="8">ATP synthase subunit delta, chloroplastic</fullName>
    </recommendedName>
    <alternativeName>
        <fullName evidence="8">ATP synthase F(1) sector subunit delta</fullName>
    </alternativeName>
    <alternativeName>
        <fullName evidence="8">F-type ATPase subunit delta</fullName>
    </alternativeName>
</protein>
<evidence type="ECO:0000256" key="3">
    <source>
        <dbReference type="ARBA" id="ARBA00022448"/>
    </source>
</evidence>
<keyword evidence="8" id="KW-0139">CF(1)</keyword>
<keyword evidence="9" id="KW-0934">Plastid</keyword>
<dbReference type="GO" id="GO:0045259">
    <property type="term" value="C:proton-transporting ATP synthase complex"/>
    <property type="evidence" value="ECO:0007669"/>
    <property type="project" value="UniProtKB-KW"/>
</dbReference>
<dbReference type="GO" id="GO:0009535">
    <property type="term" value="C:chloroplast thylakoid membrane"/>
    <property type="evidence" value="ECO:0007669"/>
    <property type="project" value="UniProtKB-SubCell"/>
</dbReference>
<dbReference type="Pfam" id="PF00213">
    <property type="entry name" value="OSCP"/>
    <property type="match status" value="1"/>
</dbReference>
<keyword evidence="7 8" id="KW-0066">ATP synthesis</keyword>
<evidence type="ECO:0000256" key="7">
    <source>
        <dbReference type="ARBA" id="ARBA00023310"/>
    </source>
</evidence>
<evidence type="ECO:0000256" key="1">
    <source>
        <dbReference type="ARBA" id="ARBA00004370"/>
    </source>
</evidence>
<comment type="subunit">
    <text evidence="8">F-type ATPases have 2 components, F(1) - the catalytic core - and F(0) - the membrane proton channel. F(1) has five subunits: alpha(3), beta(3), gamma(1), delta(1), epsilon(1). CF(0) has four main subunits: a(1), b(1), b'(1) and c(10-14). The alpha and beta chains form an alternating ring which encloses part of the gamma chain. F(1) is attached to F(0) by a central stalk formed by the gamma and epsilon chains, while a peripheral stalk is formed by the delta, b and b' chains.</text>
</comment>
<geneLocation type="chloroplast" evidence="9"/>
<keyword evidence="8" id="KW-0793">Thylakoid</keyword>
<name>A0A6F8Z275_9FLOR</name>
<accession>A0A6F8Z275</accession>
<comment type="similarity">
    <text evidence="2 8">Belongs to the ATPase delta chain family.</text>
</comment>
<evidence type="ECO:0000256" key="2">
    <source>
        <dbReference type="ARBA" id="ARBA00007046"/>
    </source>
</evidence>
<keyword evidence="4 8" id="KW-0375">Hydrogen ion transport</keyword>
<evidence type="ECO:0000256" key="8">
    <source>
        <dbReference type="HAMAP-Rule" id="MF_01416"/>
    </source>
</evidence>
<evidence type="ECO:0000256" key="4">
    <source>
        <dbReference type="ARBA" id="ARBA00022781"/>
    </source>
</evidence>
<dbReference type="PANTHER" id="PTHR11910">
    <property type="entry name" value="ATP SYNTHASE DELTA CHAIN"/>
    <property type="match status" value="1"/>
</dbReference>
<dbReference type="NCBIfam" id="TIGR01145">
    <property type="entry name" value="ATP_synt_delta"/>
    <property type="match status" value="1"/>
</dbReference>
<comment type="function">
    <text evidence="8">F(1)F(0) ATP synthase produces ATP from ADP in the presence of a proton or sodium gradient. F-type ATPases consist of two structural domains, F(1) containing the extramembraneous catalytic core and F(0) containing the membrane proton channel, linked together by a central stalk and a peripheral stalk. During catalysis, ATP synthesis in the catalytic domain of F(1) is coupled via a rotary mechanism of the central stalk subunits to proton translocation.</text>
</comment>
<comment type="subcellular location">
    <subcellularLocation>
        <location evidence="1">Membrane</location>
    </subcellularLocation>
    <subcellularLocation>
        <location evidence="8">Plastid</location>
        <location evidence="8">Chloroplast thylakoid membrane</location>
        <topology evidence="8">Peripheral membrane protein</topology>
    </subcellularLocation>
</comment>
<keyword evidence="6 8" id="KW-0472">Membrane</keyword>
<dbReference type="HAMAP" id="MF_01416">
    <property type="entry name" value="ATP_synth_delta_bact"/>
    <property type="match status" value="1"/>
</dbReference>
<dbReference type="Gene3D" id="1.10.520.20">
    <property type="entry name" value="N-terminal domain of the delta subunit of the F1F0-ATP synthase"/>
    <property type="match status" value="1"/>
</dbReference>
<dbReference type="AlphaFoldDB" id="A0A6F8Z275"/>
<dbReference type="EMBL" id="AP018129">
    <property type="protein sequence ID" value="BCB92369.1"/>
    <property type="molecule type" value="Genomic_DNA"/>
</dbReference>
<dbReference type="GO" id="GO:0046933">
    <property type="term" value="F:proton-transporting ATP synthase activity, rotational mechanism"/>
    <property type="evidence" value="ECO:0007669"/>
    <property type="project" value="UniProtKB-UniRule"/>
</dbReference>
<evidence type="ECO:0000313" key="9">
    <source>
        <dbReference type="EMBL" id="BCB92369.1"/>
    </source>
</evidence>
<organism evidence="9">
    <name type="scientific">Grateloupia asiatica</name>
    <dbReference type="NCBI Taxonomy" id="151735"/>
    <lineage>
        <taxon>Eukaryota</taxon>
        <taxon>Rhodophyta</taxon>
        <taxon>Florideophyceae</taxon>
        <taxon>Rhodymeniophycidae</taxon>
        <taxon>Halymeniales</taxon>
        <taxon>Halymeniaceae</taxon>
        <taxon>Grateloupia</taxon>
    </lineage>
</organism>
<keyword evidence="9" id="KW-0150">Chloroplast</keyword>
<dbReference type="InterPro" id="IPR020781">
    <property type="entry name" value="ATPase_OSCP/d_CS"/>
</dbReference>
<dbReference type="PRINTS" id="PR00125">
    <property type="entry name" value="ATPASEDELTA"/>
</dbReference>
<reference evidence="9" key="1">
    <citation type="journal article" date="2020" name="Mar. Biotechnol.">
        <title>In Silico Analysis of ACE Inhibitory Peptides from Chloroplast Proteins of Red Alga Grateloupia asiatica.</title>
        <authorList>
            <person name="Sumikawa K."/>
            <person name="Takei K."/>
            <person name="Kumagai Y."/>
            <person name="Shimizu T."/>
            <person name="Yasui H."/>
            <person name="Kishimura H."/>
        </authorList>
    </citation>
    <scope>NUCLEOTIDE SEQUENCE</scope>
</reference>